<organism evidence="2">
    <name type="scientific">Tanacetum cinerariifolium</name>
    <name type="common">Dalmatian daisy</name>
    <name type="synonym">Chrysanthemum cinerariifolium</name>
    <dbReference type="NCBI Taxonomy" id="118510"/>
    <lineage>
        <taxon>Eukaryota</taxon>
        <taxon>Viridiplantae</taxon>
        <taxon>Streptophyta</taxon>
        <taxon>Embryophyta</taxon>
        <taxon>Tracheophyta</taxon>
        <taxon>Spermatophyta</taxon>
        <taxon>Magnoliopsida</taxon>
        <taxon>eudicotyledons</taxon>
        <taxon>Gunneridae</taxon>
        <taxon>Pentapetalae</taxon>
        <taxon>asterids</taxon>
        <taxon>campanulids</taxon>
        <taxon>Asterales</taxon>
        <taxon>Asteraceae</taxon>
        <taxon>Asteroideae</taxon>
        <taxon>Anthemideae</taxon>
        <taxon>Anthemidinae</taxon>
        <taxon>Tanacetum</taxon>
    </lineage>
</organism>
<dbReference type="PANTHER" id="PTHR11439:SF524">
    <property type="entry name" value="RNA-DIRECTED DNA POLYMERASE, PROTEIN KINASE RLK-PELLE-DLSV FAMILY"/>
    <property type="match status" value="1"/>
</dbReference>
<name>A0A699IEG8_TANCI</name>
<feature type="compositionally biased region" description="Basic and acidic residues" evidence="1">
    <location>
        <begin position="115"/>
        <end position="133"/>
    </location>
</feature>
<comment type="caution">
    <text evidence="2">The sequence shown here is derived from an EMBL/GenBank/DDBJ whole genome shotgun (WGS) entry which is preliminary data.</text>
</comment>
<dbReference type="CDD" id="cd09272">
    <property type="entry name" value="RNase_HI_RT_Ty1"/>
    <property type="match status" value="1"/>
</dbReference>
<protein>
    <submittedName>
        <fullName evidence="2">Ribonuclease H-like domain-containing protein</fullName>
    </submittedName>
</protein>
<feature type="region of interest" description="Disordered" evidence="1">
    <location>
        <begin position="115"/>
        <end position="154"/>
    </location>
</feature>
<evidence type="ECO:0000313" key="2">
    <source>
        <dbReference type="EMBL" id="GEZ38806.1"/>
    </source>
</evidence>
<reference evidence="2" key="1">
    <citation type="journal article" date="2019" name="Sci. Rep.">
        <title>Draft genome of Tanacetum cinerariifolium, the natural source of mosquito coil.</title>
        <authorList>
            <person name="Yamashiro T."/>
            <person name="Shiraishi A."/>
            <person name="Satake H."/>
            <person name="Nakayama K."/>
        </authorList>
    </citation>
    <scope>NUCLEOTIDE SEQUENCE</scope>
</reference>
<proteinExistence type="predicted"/>
<evidence type="ECO:0000256" key="1">
    <source>
        <dbReference type="SAM" id="MobiDB-lite"/>
    </source>
</evidence>
<gene>
    <name evidence="2" type="ORF">Tci_510779</name>
</gene>
<dbReference type="AlphaFoldDB" id="A0A699IEG8"/>
<sequence>MHDSREPHFAALKRILRYVQGTLELGLHLYASATTSLVVYTDADWAGCPSTRRSTFGYCVFLGDNLLSWPTKRYHTISRSSAKAEYRANPAQHQRTKHNETDIHFVHDMVKARHVREGKVKERKSGERKRGEGEESGVLVCVLDQHKRTTSERR</sequence>
<accession>A0A699IEG8</accession>
<dbReference type="EMBL" id="BKCJ010272887">
    <property type="protein sequence ID" value="GEZ38806.1"/>
    <property type="molecule type" value="Genomic_DNA"/>
</dbReference>
<feature type="compositionally biased region" description="Basic and acidic residues" evidence="1">
    <location>
        <begin position="144"/>
        <end position="154"/>
    </location>
</feature>
<dbReference type="PANTHER" id="PTHR11439">
    <property type="entry name" value="GAG-POL-RELATED RETROTRANSPOSON"/>
    <property type="match status" value="1"/>
</dbReference>